<name>A0A2P7MUT3_9CYAN</name>
<feature type="transmembrane region" description="Helical" evidence="1">
    <location>
        <begin position="66"/>
        <end position="87"/>
    </location>
</feature>
<dbReference type="OrthoDB" id="551426at2"/>
<proteinExistence type="predicted"/>
<accession>A0A2P7MUT3</accession>
<dbReference type="InterPro" id="IPR021315">
    <property type="entry name" value="Gap/Sap"/>
</dbReference>
<feature type="transmembrane region" description="Helical" evidence="1">
    <location>
        <begin position="141"/>
        <end position="161"/>
    </location>
</feature>
<sequence length="257" mass="27512">MELRLWKPTVPPLGLAKRHNPAMLPFHWLTQTIALGLGISFSPLNIALVALLLLGPNPLRRCFTYLGGWILANGGALAAVVLVGSRFSWAMQLGSRGQVLMDLIGAGALVALGLFQLTPAAAIGEESWAMQLMGQLPELDWFPLLGLGAGCALVSPENLVFYAKEGGMLLTNHTSLRGDLEVGAVFVAVTTSLLLLPPLAWLLSGGRLRQPLSRLNDWLVHRAEWLVGVFALVLGVYLGWQGIEGLHQMTLGAAALT</sequence>
<dbReference type="EMBL" id="PXXO01000008">
    <property type="protein sequence ID" value="PSJ05004.1"/>
    <property type="molecule type" value="Genomic_DNA"/>
</dbReference>
<comment type="caution">
    <text evidence="2">The sequence shown here is derived from an EMBL/GenBank/DDBJ whole genome shotgun (WGS) entry which is preliminary data.</text>
</comment>
<keyword evidence="3" id="KW-1185">Reference proteome</keyword>
<gene>
    <name evidence="2" type="ORF">C7K55_08320</name>
</gene>
<dbReference type="Pfam" id="PF11139">
    <property type="entry name" value="SfLAP"/>
    <property type="match status" value="1"/>
</dbReference>
<evidence type="ECO:0000313" key="3">
    <source>
        <dbReference type="Proteomes" id="UP000243002"/>
    </source>
</evidence>
<reference evidence="2 3" key="1">
    <citation type="journal article" date="2018" name="Environ. Microbiol.">
        <title>Ecological and genomic features of two widespread freshwater picocyanobacteria.</title>
        <authorList>
            <person name="Cabello-Yeves P.J."/>
            <person name="Picazo A."/>
            <person name="Camacho A."/>
            <person name="Callieri C."/>
            <person name="Rosselli R."/>
            <person name="Roda-Garcia J.J."/>
            <person name="Coutinho F.H."/>
            <person name="Rodriguez-Valera F."/>
        </authorList>
    </citation>
    <scope>NUCLEOTIDE SEQUENCE [LARGE SCALE GENOMIC DNA]</scope>
    <source>
        <strain evidence="2 3">Tous</strain>
    </source>
</reference>
<protein>
    <submittedName>
        <fullName evidence="2">Cytochrome c biogenesis protein</fullName>
    </submittedName>
</protein>
<feature type="transmembrane region" description="Helical" evidence="1">
    <location>
        <begin position="223"/>
        <end position="240"/>
    </location>
</feature>
<organism evidence="2 3">
    <name type="scientific">Cyanobium usitatum str. Tous</name>
    <dbReference type="NCBI Taxonomy" id="2116684"/>
    <lineage>
        <taxon>Bacteria</taxon>
        <taxon>Bacillati</taxon>
        <taxon>Cyanobacteriota</taxon>
        <taxon>Cyanophyceae</taxon>
        <taxon>Synechococcales</taxon>
        <taxon>Prochlorococcaceae</taxon>
        <taxon>Cyanobium</taxon>
    </lineage>
</organism>
<dbReference type="AlphaFoldDB" id="A0A2P7MUT3"/>
<keyword evidence="1" id="KW-0472">Membrane</keyword>
<feature type="transmembrane region" description="Helical" evidence="1">
    <location>
        <begin position="33"/>
        <end position="54"/>
    </location>
</feature>
<feature type="transmembrane region" description="Helical" evidence="1">
    <location>
        <begin position="99"/>
        <end position="121"/>
    </location>
</feature>
<feature type="transmembrane region" description="Helical" evidence="1">
    <location>
        <begin position="182"/>
        <end position="203"/>
    </location>
</feature>
<evidence type="ECO:0000313" key="2">
    <source>
        <dbReference type="EMBL" id="PSJ05004.1"/>
    </source>
</evidence>
<evidence type="ECO:0000256" key="1">
    <source>
        <dbReference type="SAM" id="Phobius"/>
    </source>
</evidence>
<keyword evidence="1" id="KW-1133">Transmembrane helix</keyword>
<keyword evidence="1" id="KW-0812">Transmembrane</keyword>
<dbReference type="Proteomes" id="UP000243002">
    <property type="component" value="Unassembled WGS sequence"/>
</dbReference>